<evidence type="ECO:0000256" key="5">
    <source>
        <dbReference type="ARBA" id="ARBA00023014"/>
    </source>
</evidence>
<evidence type="ECO:0000256" key="4">
    <source>
        <dbReference type="ARBA" id="ARBA00023004"/>
    </source>
</evidence>
<accession>A0A2N3PRF9</accession>
<evidence type="ECO:0000256" key="7">
    <source>
        <dbReference type="SAM" id="Phobius"/>
    </source>
</evidence>
<evidence type="ECO:0000256" key="2">
    <source>
        <dbReference type="ARBA" id="ARBA00022475"/>
    </source>
</evidence>
<keyword evidence="7" id="KW-1133">Transmembrane helix</keyword>
<name>A0A2N3PRF9_9PROT</name>
<keyword evidence="7" id="KW-0812">Transmembrane</keyword>
<keyword evidence="10" id="KW-1185">Reference proteome</keyword>
<dbReference type="InterPro" id="IPR017896">
    <property type="entry name" value="4Fe4S_Fe-S-bd"/>
</dbReference>
<evidence type="ECO:0000256" key="6">
    <source>
        <dbReference type="ARBA" id="ARBA00023136"/>
    </source>
</evidence>
<dbReference type="GO" id="GO:0046872">
    <property type="term" value="F:metal ion binding"/>
    <property type="evidence" value="ECO:0007669"/>
    <property type="project" value="UniProtKB-KW"/>
</dbReference>
<reference evidence="10" key="1">
    <citation type="submission" date="2017-12" db="EMBL/GenBank/DDBJ databases">
        <title>Draft genome sequence of Telmatospirillum siberiense 26-4b1T, an acidotolerant peatland alphaproteobacterium potentially involved in sulfur cycling.</title>
        <authorList>
            <person name="Hausmann B."/>
            <person name="Pjevac P."/>
            <person name="Schreck K."/>
            <person name="Herbold C.W."/>
            <person name="Daims H."/>
            <person name="Wagner M."/>
            <person name="Pester M."/>
            <person name="Loy A."/>
        </authorList>
    </citation>
    <scope>NUCLEOTIDE SEQUENCE [LARGE SCALE GENOMIC DNA]</scope>
    <source>
        <strain evidence="10">26-4b1</strain>
    </source>
</reference>
<comment type="caution">
    <text evidence="9">The sequence shown here is derived from an EMBL/GenBank/DDBJ whole genome shotgun (WGS) entry which is preliminary data.</text>
</comment>
<comment type="subcellular location">
    <subcellularLocation>
        <location evidence="1">Cell membrane</location>
    </subcellularLocation>
</comment>
<dbReference type="Pfam" id="PF12801">
    <property type="entry name" value="Fer4_5"/>
    <property type="match status" value="1"/>
</dbReference>
<dbReference type="GO" id="GO:0005886">
    <property type="term" value="C:plasma membrane"/>
    <property type="evidence" value="ECO:0007669"/>
    <property type="project" value="UniProtKB-SubCell"/>
</dbReference>
<feature type="transmembrane region" description="Helical" evidence="7">
    <location>
        <begin position="145"/>
        <end position="167"/>
    </location>
</feature>
<feature type="transmembrane region" description="Helical" evidence="7">
    <location>
        <begin position="295"/>
        <end position="315"/>
    </location>
</feature>
<evidence type="ECO:0000313" key="10">
    <source>
        <dbReference type="Proteomes" id="UP000233293"/>
    </source>
</evidence>
<keyword evidence="6 7" id="KW-0472">Membrane</keyword>
<feature type="transmembrane region" description="Helical" evidence="7">
    <location>
        <begin position="82"/>
        <end position="100"/>
    </location>
</feature>
<gene>
    <name evidence="9" type="ORF">CWS72_19265</name>
</gene>
<dbReference type="OrthoDB" id="9806398at2"/>
<dbReference type="PROSITE" id="PS00198">
    <property type="entry name" value="4FE4S_FER_1"/>
    <property type="match status" value="2"/>
</dbReference>
<dbReference type="EMBL" id="PIUM01000025">
    <property type="protein sequence ID" value="PKU22988.1"/>
    <property type="molecule type" value="Genomic_DNA"/>
</dbReference>
<dbReference type="RefSeq" id="WP_101252262.1">
    <property type="nucleotide sequence ID" value="NZ_PIUM01000025.1"/>
</dbReference>
<keyword evidence="2" id="KW-1003">Cell membrane</keyword>
<dbReference type="SUPFAM" id="SSF54862">
    <property type="entry name" value="4Fe-4S ferredoxins"/>
    <property type="match status" value="1"/>
</dbReference>
<keyword evidence="3" id="KW-0479">Metal-binding</keyword>
<feature type="domain" description="4Fe-4S ferredoxin-type" evidence="8">
    <location>
        <begin position="228"/>
        <end position="258"/>
    </location>
</feature>
<keyword evidence="4" id="KW-0408">Iron</keyword>
<proteinExistence type="predicted"/>
<dbReference type="PROSITE" id="PS51379">
    <property type="entry name" value="4FE4S_FER_2"/>
    <property type="match status" value="2"/>
</dbReference>
<dbReference type="GO" id="GO:0051536">
    <property type="term" value="F:iron-sulfur cluster binding"/>
    <property type="evidence" value="ECO:0007669"/>
    <property type="project" value="UniProtKB-KW"/>
</dbReference>
<evidence type="ECO:0000256" key="3">
    <source>
        <dbReference type="ARBA" id="ARBA00022723"/>
    </source>
</evidence>
<dbReference type="InterPro" id="IPR052378">
    <property type="entry name" value="NosR_regulator"/>
</dbReference>
<feature type="transmembrane region" description="Helical" evidence="7">
    <location>
        <begin position="194"/>
        <end position="222"/>
    </location>
</feature>
<dbReference type="Proteomes" id="UP000233293">
    <property type="component" value="Unassembled WGS sequence"/>
</dbReference>
<organism evidence="9 10">
    <name type="scientific">Telmatospirillum siberiense</name>
    <dbReference type="NCBI Taxonomy" id="382514"/>
    <lineage>
        <taxon>Bacteria</taxon>
        <taxon>Pseudomonadati</taxon>
        <taxon>Pseudomonadota</taxon>
        <taxon>Alphaproteobacteria</taxon>
        <taxon>Rhodospirillales</taxon>
        <taxon>Rhodospirillaceae</taxon>
        <taxon>Telmatospirillum</taxon>
    </lineage>
</organism>
<dbReference type="InterPro" id="IPR017900">
    <property type="entry name" value="4Fe4S_Fe_S_CS"/>
</dbReference>
<dbReference type="PANTHER" id="PTHR30224:SF4">
    <property type="entry name" value="ELECTRON TRANSPORT PROTEIN YCCM-RELATED"/>
    <property type="match status" value="1"/>
</dbReference>
<keyword evidence="5" id="KW-0411">Iron-sulfur</keyword>
<evidence type="ECO:0000259" key="8">
    <source>
        <dbReference type="PROSITE" id="PS51379"/>
    </source>
</evidence>
<feature type="domain" description="4Fe-4S ferredoxin-type" evidence="8">
    <location>
        <begin position="259"/>
        <end position="285"/>
    </location>
</feature>
<evidence type="ECO:0000256" key="1">
    <source>
        <dbReference type="ARBA" id="ARBA00004236"/>
    </source>
</evidence>
<dbReference type="PANTHER" id="PTHR30224">
    <property type="entry name" value="ELECTRON TRANSPORT PROTEIN"/>
    <property type="match status" value="1"/>
</dbReference>
<sequence length="340" mass="37651">MKEISPVSATPNRTQKIRTAIQYFFILINIYIGTQFYFWVRFFETRGVGTPPVRPAGVDGWLPIAGLLNLKYFLTTGRVPSVHPAAMFLLVAFLTISLLLKKSFCSWLCPIGTLSEHLWRLGQRVFGKSFRLPVWPDRILKGSKYLLLGFTLSLAGSMSASGIDIFMHQPFGILADVKMLNFFRHIGEKTLEGLALLAFLSVVIPNFWCTYLCPYGALMGIVSLASPMKIRRNANVCTGCGRCTRACPARLPVDRSSKIISAECTACLRCLSTCPHPGALNFSLRIVRAPSRSGNAVWIFASLLLLLAIPIFAGVSHHWQGDVPDAVYRDLVPMADQVGH</sequence>
<dbReference type="Pfam" id="PF13237">
    <property type="entry name" value="Fer4_10"/>
    <property type="match status" value="1"/>
</dbReference>
<dbReference type="AlphaFoldDB" id="A0A2N3PRF9"/>
<dbReference type="Gene3D" id="3.30.70.20">
    <property type="match status" value="1"/>
</dbReference>
<evidence type="ECO:0000313" key="9">
    <source>
        <dbReference type="EMBL" id="PKU22988.1"/>
    </source>
</evidence>
<feature type="transmembrane region" description="Helical" evidence="7">
    <location>
        <begin position="20"/>
        <end position="40"/>
    </location>
</feature>
<protein>
    <submittedName>
        <fullName evidence="9">Electron transporter YccM</fullName>
    </submittedName>
</protein>